<feature type="transmembrane region" description="Helical" evidence="1">
    <location>
        <begin position="56"/>
        <end position="77"/>
    </location>
</feature>
<evidence type="ECO:0000313" key="2">
    <source>
        <dbReference type="EMBL" id="TJY42010.1"/>
    </source>
</evidence>
<name>A0A4U0FBC4_9BACL</name>
<accession>A0A4U0FBC4</accession>
<proteinExistence type="predicted"/>
<dbReference type="RefSeq" id="WP_136778144.1">
    <property type="nucleotide sequence ID" value="NZ_SUPK01000005.1"/>
</dbReference>
<dbReference type="Proteomes" id="UP000309673">
    <property type="component" value="Unassembled WGS sequence"/>
</dbReference>
<feature type="transmembrane region" description="Helical" evidence="1">
    <location>
        <begin position="83"/>
        <end position="105"/>
    </location>
</feature>
<comment type="caution">
    <text evidence="2">The sequence shown here is derived from an EMBL/GenBank/DDBJ whole genome shotgun (WGS) entry which is preliminary data.</text>
</comment>
<sequence>MHVFATFEQTLTLELALTSLEQSGIARQQILAVPLTKPRESRKLFDTTRRADGVSLFDTAAVLGTVFMLLGTVYGYVLAWGPIIWGIIGAVVGLLLGFVIKYAMVKMQIKGKNSRRSRISSEVVIIVRCEESQRQTVENILLDHHPLGISALKQPQSM</sequence>
<gene>
    <name evidence="2" type="ORF">E5161_12525</name>
</gene>
<keyword evidence="1" id="KW-0812">Transmembrane</keyword>
<evidence type="ECO:0000256" key="1">
    <source>
        <dbReference type="SAM" id="Phobius"/>
    </source>
</evidence>
<reference evidence="2 3" key="1">
    <citation type="submission" date="2019-04" db="EMBL/GenBank/DDBJ databases">
        <title>Cohnella sp. nov., isolated from soil.</title>
        <authorList>
            <person name="Kim W."/>
        </authorList>
    </citation>
    <scope>NUCLEOTIDE SEQUENCE [LARGE SCALE GENOMIC DNA]</scope>
    <source>
        <strain evidence="2 3">CAU 1483</strain>
    </source>
</reference>
<dbReference type="EMBL" id="SUPK01000005">
    <property type="protein sequence ID" value="TJY42010.1"/>
    <property type="molecule type" value="Genomic_DNA"/>
</dbReference>
<protein>
    <submittedName>
        <fullName evidence="2">Uncharacterized protein</fullName>
    </submittedName>
</protein>
<keyword evidence="3" id="KW-1185">Reference proteome</keyword>
<keyword evidence="1" id="KW-0472">Membrane</keyword>
<dbReference type="AlphaFoldDB" id="A0A4U0FBC4"/>
<dbReference type="OrthoDB" id="1683109at2"/>
<organism evidence="2 3">
    <name type="scientific">Cohnella pontilimi</name>
    <dbReference type="NCBI Taxonomy" id="2564100"/>
    <lineage>
        <taxon>Bacteria</taxon>
        <taxon>Bacillati</taxon>
        <taxon>Bacillota</taxon>
        <taxon>Bacilli</taxon>
        <taxon>Bacillales</taxon>
        <taxon>Paenibacillaceae</taxon>
        <taxon>Cohnella</taxon>
    </lineage>
</organism>
<keyword evidence="1" id="KW-1133">Transmembrane helix</keyword>
<evidence type="ECO:0000313" key="3">
    <source>
        <dbReference type="Proteomes" id="UP000309673"/>
    </source>
</evidence>